<keyword evidence="2" id="KW-1185">Reference proteome</keyword>
<reference evidence="1 2" key="1">
    <citation type="submission" date="2018-11" db="EMBL/GenBank/DDBJ databases">
        <title>Sequencing the genomes of 1000 actinobacteria strains.</title>
        <authorList>
            <person name="Klenk H.-P."/>
        </authorList>
    </citation>
    <scope>NUCLEOTIDE SEQUENCE [LARGE SCALE GENOMIC DNA]</scope>
    <source>
        <strain evidence="1 2">DSM 13521</strain>
    </source>
</reference>
<dbReference type="RefSeq" id="WP_123738013.1">
    <property type="nucleotide sequence ID" value="NZ_RKHQ01000001.1"/>
</dbReference>
<dbReference type="OrthoDB" id="9815351at2"/>
<dbReference type="Proteomes" id="UP000275356">
    <property type="component" value="Unassembled WGS sequence"/>
</dbReference>
<sequence length="360" mass="38803">MSSQPLVVASQYGAGGSSTRVRLYDWLSHTGIEPVQRFEYRGASSNSPVALVRDPVGTWRGERAITRLVTSAPGHTVLLSRELSPLGTGRSEARLLTRAARGVYDFDDALYADLPGVPFGNLLSRRRTWARAVEAADVVIAGSDELAEHAAELSDRVVVIPSCVEHESYDVKTDFEIVDRPVAVWIGSPATEPYLHLIGDQLLRAHRELGLRLRVISAGSRSLGELDRMVDRTPWRPDTFADELSAADLGIMPLPDDEWTRGKCAYKLLQYAAAGLPLIGSAVGANIPVLERLGGVAAATDTEWYDGLVGLTRATASERAASGRRAREGVVADFSFSAWEGRWRDAVGLGTQPAASGSPA</sequence>
<accession>A0A3N2D7K3</accession>
<dbReference type="SUPFAM" id="SSF53756">
    <property type="entry name" value="UDP-Glycosyltransferase/glycogen phosphorylase"/>
    <property type="match status" value="1"/>
</dbReference>
<protein>
    <submittedName>
        <fullName evidence="1">Glycosyl transferase family 1</fullName>
    </submittedName>
</protein>
<evidence type="ECO:0000313" key="1">
    <source>
        <dbReference type="EMBL" id="ROR95735.1"/>
    </source>
</evidence>
<dbReference type="GO" id="GO:0016740">
    <property type="term" value="F:transferase activity"/>
    <property type="evidence" value="ECO:0007669"/>
    <property type="project" value="UniProtKB-KW"/>
</dbReference>
<proteinExistence type="predicted"/>
<dbReference type="EMBL" id="RKHQ01000001">
    <property type="protein sequence ID" value="ROR95735.1"/>
    <property type="molecule type" value="Genomic_DNA"/>
</dbReference>
<organism evidence="1 2">
    <name type="scientific">Salana multivorans</name>
    <dbReference type="NCBI Taxonomy" id="120377"/>
    <lineage>
        <taxon>Bacteria</taxon>
        <taxon>Bacillati</taxon>
        <taxon>Actinomycetota</taxon>
        <taxon>Actinomycetes</taxon>
        <taxon>Micrococcales</taxon>
        <taxon>Beutenbergiaceae</taxon>
        <taxon>Salana</taxon>
    </lineage>
</organism>
<evidence type="ECO:0000313" key="2">
    <source>
        <dbReference type="Proteomes" id="UP000275356"/>
    </source>
</evidence>
<dbReference type="Gene3D" id="3.40.50.2000">
    <property type="entry name" value="Glycogen Phosphorylase B"/>
    <property type="match status" value="1"/>
</dbReference>
<keyword evidence="1" id="KW-0808">Transferase</keyword>
<name>A0A3N2D7K3_9MICO</name>
<comment type="caution">
    <text evidence="1">The sequence shown here is derived from an EMBL/GenBank/DDBJ whole genome shotgun (WGS) entry which is preliminary data.</text>
</comment>
<gene>
    <name evidence="1" type="ORF">EDD28_0297</name>
</gene>
<dbReference type="AlphaFoldDB" id="A0A3N2D7K3"/>